<dbReference type="Pfam" id="PF07766">
    <property type="entry name" value="LETM1_RBD"/>
    <property type="match status" value="1"/>
</dbReference>
<comment type="subcellular location">
    <subcellularLocation>
        <location evidence="1">Mitochondrion inner membrane</location>
        <topology evidence="1">Single-pass membrane protein</topology>
    </subcellularLocation>
</comment>
<dbReference type="GO" id="GO:0030003">
    <property type="term" value="P:intracellular monoatomic cation homeostasis"/>
    <property type="evidence" value="ECO:0007669"/>
    <property type="project" value="TreeGrafter"/>
</dbReference>
<feature type="domain" description="Letm1 RBD" evidence="14">
    <location>
        <begin position="241"/>
        <end position="517"/>
    </location>
</feature>
<comment type="caution">
    <text evidence="15">The sequence shown here is derived from an EMBL/GenBank/DDBJ whole genome shotgun (WGS) entry which is preliminary data.</text>
</comment>
<dbReference type="PANTHER" id="PTHR14009">
    <property type="entry name" value="LEUCINE ZIPPER-EF-HAND CONTAINING TRANSMEMBRANE PROTEIN"/>
    <property type="match status" value="1"/>
</dbReference>
<organism evidence="15 16">
    <name type="scientific">Papiliotrema laurentii</name>
    <name type="common">Cryptococcus laurentii</name>
    <dbReference type="NCBI Taxonomy" id="5418"/>
    <lineage>
        <taxon>Eukaryota</taxon>
        <taxon>Fungi</taxon>
        <taxon>Dikarya</taxon>
        <taxon>Basidiomycota</taxon>
        <taxon>Agaricomycotina</taxon>
        <taxon>Tremellomycetes</taxon>
        <taxon>Tremellales</taxon>
        <taxon>Rhynchogastremaceae</taxon>
        <taxon>Papiliotrema</taxon>
    </lineage>
</organism>
<feature type="compositionally biased region" description="Pro residues" evidence="12">
    <location>
        <begin position="93"/>
        <end position="104"/>
    </location>
</feature>
<dbReference type="GO" id="GO:0043022">
    <property type="term" value="F:ribosome binding"/>
    <property type="evidence" value="ECO:0007669"/>
    <property type="project" value="InterPro"/>
</dbReference>
<dbReference type="PANTHER" id="PTHR14009:SF1">
    <property type="entry name" value="MITOCHONDRIAL PROTON_CALCIUM EXCHANGER PROTEIN"/>
    <property type="match status" value="1"/>
</dbReference>
<feature type="compositionally biased region" description="Acidic residues" evidence="12">
    <location>
        <begin position="461"/>
        <end position="470"/>
    </location>
</feature>
<keyword evidence="5 13" id="KW-0812">Transmembrane</keyword>
<dbReference type="Gene3D" id="1.10.238.10">
    <property type="entry name" value="EF-hand"/>
    <property type="match status" value="1"/>
</dbReference>
<dbReference type="EMBL" id="JAODAN010000003">
    <property type="protein sequence ID" value="KAK1925423.1"/>
    <property type="molecule type" value="Genomic_DNA"/>
</dbReference>
<evidence type="ECO:0000256" key="11">
    <source>
        <dbReference type="PROSITE-ProRule" id="PRU01094"/>
    </source>
</evidence>
<dbReference type="AlphaFoldDB" id="A0AAD9FSK7"/>
<keyword evidence="8 11" id="KW-0496">Mitochondrion</keyword>
<keyword evidence="6" id="KW-0999">Mitochondrion inner membrane</keyword>
<dbReference type="InterPro" id="IPR044202">
    <property type="entry name" value="LETM1/MDM38-like"/>
</dbReference>
<accession>A0AAD9FSK7</accession>
<evidence type="ECO:0000256" key="13">
    <source>
        <dbReference type="SAM" id="Phobius"/>
    </source>
</evidence>
<evidence type="ECO:0000256" key="6">
    <source>
        <dbReference type="ARBA" id="ARBA00022792"/>
    </source>
</evidence>
<keyword evidence="4" id="KW-0813">Transport</keyword>
<dbReference type="Proteomes" id="UP001182556">
    <property type="component" value="Unassembled WGS sequence"/>
</dbReference>
<evidence type="ECO:0000256" key="9">
    <source>
        <dbReference type="ARBA" id="ARBA00023136"/>
    </source>
</evidence>
<feature type="region of interest" description="Disordered" evidence="12">
    <location>
        <begin position="62"/>
        <end position="104"/>
    </location>
</feature>
<sequence>MSSIVLRSQNRAMASMPRLTGSQMNRLLTRDIARMAYTTTSHHSIPLTPLSSLRLRHPIRHVSTEQHSSSTPPPPAPTTVTTTGDSKQQLTQVPPPGSPAPLPPVRLDTIPPKIVDLAEETAQKEVSKKEATKPQGSLPSRAWAVVKKEAAHYWAGTKLLGHEIKISAKLLRVVLRGEELTRRERRQLRRTTGDLLRLIPFSVFILVPFMEFLLPVALKLFPNMLPSTFEGQFAAEEKQRKLLRVRIEMAKFLQETVKDTGLKADSVVRSDEFKEFFRKVRSTGETPSQTDVVRVAKLFNDDISLDNLSRPQLVSMCRYMNINAWGTDNFLKQHIRNKLEKVRVDDMMISAEGVDSLSTKELQSACQSRGIRFQGVSPARLREELQQWIELHYKNGISGVLLVLSRAFNFEQTGDDVMKSLVITLGSLPENLVDEAELNVADEASYKQKLEVLQQQQELIEAEEEQEQEEQEARKEKKEAEEAAKRREKEEKEAAKAAAAAEADAAASASAAAAAEGEEKPEDDARMTKEQLGELAEALSILTAKSSIVKERDELKALLEDNLLSEAESKQREEEPDSPSVVVSKRVRSMIKKIDAQLEKYDEKVGSSLNLIQTNAKGQISLEDLKRAMAVIKHAPKEEFVESLGKKLDVDQDGFVELDHVVELTQDKGLGIVMEDVEAQNLISKGADIRHSKDVKEVKDLKPKREDILSDE</sequence>
<dbReference type="PROSITE" id="PS51758">
    <property type="entry name" value="LETM1_RBD"/>
    <property type="match status" value="1"/>
</dbReference>
<evidence type="ECO:0000256" key="10">
    <source>
        <dbReference type="ARBA" id="ARBA00031360"/>
    </source>
</evidence>
<name>A0AAD9FSK7_PAPLA</name>
<keyword evidence="9 13" id="KW-0472">Membrane</keyword>
<proteinExistence type="inferred from homology"/>
<evidence type="ECO:0000256" key="4">
    <source>
        <dbReference type="ARBA" id="ARBA00022449"/>
    </source>
</evidence>
<reference evidence="15" key="1">
    <citation type="submission" date="2023-02" db="EMBL/GenBank/DDBJ databases">
        <title>Identification and recombinant expression of a fungal hydrolase from Papiliotrema laurentii that hydrolyzes apple cutin and clears colloidal polyester polyurethane.</title>
        <authorList>
            <consortium name="DOE Joint Genome Institute"/>
            <person name="Roman V.A."/>
            <person name="Bojanowski C."/>
            <person name="Crable B.R."/>
            <person name="Wagner D.N."/>
            <person name="Hung C.S."/>
            <person name="Nadeau L.J."/>
            <person name="Schratz L."/>
            <person name="Haridas S."/>
            <person name="Pangilinan J."/>
            <person name="Lipzen A."/>
            <person name="Na H."/>
            <person name="Yan M."/>
            <person name="Ng V."/>
            <person name="Grigoriev I.V."/>
            <person name="Spatafora J.W."/>
            <person name="Barlow D."/>
            <person name="Biffinger J."/>
            <person name="Kelley-Loughnane N."/>
            <person name="Varaljay V.A."/>
            <person name="Crookes-Goodson W.J."/>
        </authorList>
    </citation>
    <scope>NUCLEOTIDE SEQUENCE</scope>
    <source>
        <strain evidence="15">5307AH</strain>
    </source>
</reference>
<dbReference type="GO" id="GO:0015297">
    <property type="term" value="F:antiporter activity"/>
    <property type="evidence" value="ECO:0007669"/>
    <property type="project" value="UniProtKB-KW"/>
</dbReference>
<feature type="compositionally biased region" description="Basic and acidic residues" evidence="12">
    <location>
        <begin position="471"/>
        <end position="495"/>
    </location>
</feature>
<feature type="region of interest" description="Disordered" evidence="12">
    <location>
        <begin position="461"/>
        <end position="531"/>
    </location>
</feature>
<evidence type="ECO:0000256" key="5">
    <source>
        <dbReference type="ARBA" id="ARBA00022692"/>
    </source>
</evidence>
<evidence type="ECO:0000256" key="3">
    <source>
        <dbReference type="ARBA" id="ARBA00020557"/>
    </source>
</evidence>
<dbReference type="InterPro" id="IPR033122">
    <property type="entry name" value="LETM1-like_RBD"/>
</dbReference>
<gene>
    <name evidence="15" type="ORF">DB88DRAFT_193714</name>
</gene>
<evidence type="ECO:0000256" key="7">
    <source>
        <dbReference type="ARBA" id="ARBA00022989"/>
    </source>
</evidence>
<evidence type="ECO:0000313" key="16">
    <source>
        <dbReference type="Proteomes" id="UP001182556"/>
    </source>
</evidence>
<evidence type="ECO:0000256" key="12">
    <source>
        <dbReference type="SAM" id="MobiDB-lite"/>
    </source>
</evidence>
<keyword evidence="16" id="KW-1185">Reference proteome</keyword>
<dbReference type="InterPro" id="IPR011992">
    <property type="entry name" value="EF-hand-dom_pair"/>
</dbReference>
<protein>
    <recommendedName>
        <fullName evidence="3">Mitochondrial proton/calcium exchanger protein</fullName>
    </recommendedName>
    <alternativeName>
        <fullName evidence="10">Leucine zipper-EF-hand-containing transmembrane protein 1</fullName>
    </alternativeName>
</protein>
<evidence type="ECO:0000313" key="15">
    <source>
        <dbReference type="EMBL" id="KAK1925423.1"/>
    </source>
</evidence>
<dbReference type="GO" id="GO:0005743">
    <property type="term" value="C:mitochondrial inner membrane"/>
    <property type="evidence" value="ECO:0007669"/>
    <property type="project" value="UniProtKB-SubCell"/>
</dbReference>
<feature type="transmembrane region" description="Helical" evidence="13">
    <location>
        <begin position="195"/>
        <end position="218"/>
    </location>
</feature>
<evidence type="ECO:0000256" key="8">
    <source>
        <dbReference type="ARBA" id="ARBA00023128"/>
    </source>
</evidence>
<evidence type="ECO:0000259" key="14">
    <source>
        <dbReference type="PROSITE" id="PS51758"/>
    </source>
</evidence>
<evidence type="ECO:0000256" key="2">
    <source>
        <dbReference type="ARBA" id="ARBA00009584"/>
    </source>
</evidence>
<keyword evidence="4" id="KW-0050">Antiport</keyword>
<dbReference type="SUPFAM" id="SSF47473">
    <property type="entry name" value="EF-hand"/>
    <property type="match status" value="1"/>
</dbReference>
<evidence type="ECO:0000256" key="1">
    <source>
        <dbReference type="ARBA" id="ARBA00004434"/>
    </source>
</evidence>
<keyword evidence="7 13" id="KW-1133">Transmembrane helix</keyword>
<comment type="similarity">
    <text evidence="2">Belongs to the LETM1 family.</text>
</comment>
<feature type="compositionally biased region" description="Low complexity" evidence="12">
    <location>
        <begin position="496"/>
        <end position="515"/>
    </location>
</feature>